<keyword evidence="2" id="KW-1185">Reference proteome</keyword>
<name>A0ACC0U109_9AGAM</name>
<gene>
    <name evidence="1" type="ORF">F5148DRAFT_352295</name>
</gene>
<dbReference type="Proteomes" id="UP001207468">
    <property type="component" value="Unassembled WGS sequence"/>
</dbReference>
<reference evidence="1" key="1">
    <citation type="submission" date="2021-03" db="EMBL/GenBank/DDBJ databases">
        <title>Evolutionary priming and transition to the ectomycorrhizal habit in an iconic lineage of mushroom-forming fungi: is preadaptation a requirement?</title>
        <authorList>
            <consortium name="DOE Joint Genome Institute"/>
            <person name="Looney B.P."/>
            <person name="Miyauchi S."/>
            <person name="Morin E."/>
            <person name="Drula E."/>
            <person name="Courty P.E."/>
            <person name="Chicoki N."/>
            <person name="Fauchery L."/>
            <person name="Kohler A."/>
            <person name="Kuo A."/>
            <person name="LaButti K."/>
            <person name="Pangilinan J."/>
            <person name="Lipzen A."/>
            <person name="Riley R."/>
            <person name="Andreopoulos W."/>
            <person name="He G."/>
            <person name="Johnson J."/>
            <person name="Barry K.W."/>
            <person name="Grigoriev I.V."/>
            <person name="Nagy L."/>
            <person name="Hibbett D."/>
            <person name="Henrissat B."/>
            <person name="Matheny P.B."/>
            <person name="Labbe J."/>
            <person name="Martin A.F."/>
        </authorList>
    </citation>
    <scope>NUCLEOTIDE SEQUENCE</scope>
    <source>
        <strain evidence="1">BPL698</strain>
    </source>
</reference>
<comment type="caution">
    <text evidence="1">The sequence shown here is derived from an EMBL/GenBank/DDBJ whole genome shotgun (WGS) entry which is preliminary data.</text>
</comment>
<evidence type="ECO:0000313" key="2">
    <source>
        <dbReference type="Proteomes" id="UP001207468"/>
    </source>
</evidence>
<accession>A0ACC0U109</accession>
<proteinExistence type="predicted"/>
<protein>
    <submittedName>
        <fullName evidence="1">Uncharacterized protein</fullName>
    </submittedName>
</protein>
<organism evidence="1 2">
    <name type="scientific">Russula earlei</name>
    <dbReference type="NCBI Taxonomy" id="71964"/>
    <lineage>
        <taxon>Eukaryota</taxon>
        <taxon>Fungi</taxon>
        <taxon>Dikarya</taxon>
        <taxon>Basidiomycota</taxon>
        <taxon>Agaricomycotina</taxon>
        <taxon>Agaricomycetes</taxon>
        <taxon>Russulales</taxon>
        <taxon>Russulaceae</taxon>
        <taxon>Russula</taxon>
    </lineage>
</organism>
<dbReference type="EMBL" id="JAGFNK010000224">
    <property type="protein sequence ID" value="KAI9457201.1"/>
    <property type="molecule type" value="Genomic_DNA"/>
</dbReference>
<evidence type="ECO:0000313" key="1">
    <source>
        <dbReference type="EMBL" id="KAI9457201.1"/>
    </source>
</evidence>
<sequence>MSDCDDLTDSIPRRPAQSIVEPELVQDNGFARLSERFHYPASSFDALEFQTSPLPPSSPIPSSTDHGSPSLCQTTHGAEGTLLDIDRISLPLTVGDSYGDGSSSRRHDRRRINPTLASASSYGYLLGTPQDLPTFLISSSKANLISDLLTHDDPWNDIGDILDLPPIPSADHVYFGDSRSLDTPYEDISSPVSSSTLRQADTHDLSDSDQDEATSLKTAHSNGDAHVRSDLCRPGFLHYASGCTSSPLLCLDSPTKRIISPARTCRSNCEARLLGAESPCLARSPTSESIPCEAPFKPQAQVVSPRPLNGTSRTE</sequence>